<keyword evidence="1" id="KW-1133">Transmembrane helix</keyword>
<dbReference type="AlphaFoldDB" id="A0A7V5J064"/>
<organism evidence="2">
    <name type="scientific">candidate division WWE3 bacterium</name>
    <dbReference type="NCBI Taxonomy" id="2053526"/>
    <lineage>
        <taxon>Bacteria</taxon>
        <taxon>Katanobacteria</taxon>
    </lineage>
</organism>
<protein>
    <submittedName>
        <fullName evidence="2">Uncharacterized protein</fullName>
    </submittedName>
</protein>
<dbReference type="EMBL" id="DRNS01000060">
    <property type="protein sequence ID" value="HHH14227.1"/>
    <property type="molecule type" value="Genomic_DNA"/>
</dbReference>
<comment type="caution">
    <text evidence="2">The sequence shown here is derived from an EMBL/GenBank/DDBJ whole genome shotgun (WGS) entry which is preliminary data.</text>
</comment>
<sequence>MEFNIKKASLLIISLIFLIGALQNTQYITLENFLSTQTYIKLAIFFAFLSLSVGVFSIINIDADYLNFFYLLPIFFFLLSAPLYLDMPFWSLKFLFFLFLIFPYATTYTKFLRTDQ</sequence>
<proteinExistence type="predicted"/>
<name>A0A7V5J064_UNCKA</name>
<evidence type="ECO:0000256" key="1">
    <source>
        <dbReference type="SAM" id="Phobius"/>
    </source>
</evidence>
<feature type="transmembrane region" description="Helical" evidence="1">
    <location>
        <begin position="68"/>
        <end position="85"/>
    </location>
</feature>
<accession>A0A7V5J064</accession>
<feature type="transmembrane region" description="Helical" evidence="1">
    <location>
        <begin position="91"/>
        <end position="111"/>
    </location>
</feature>
<evidence type="ECO:0000313" key="2">
    <source>
        <dbReference type="EMBL" id="HHH14227.1"/>
    </source>
</evidence>
<keyword evidence="1" id="KW-0812">Transmembrane</keyword>
<feature type="non-terminal residue" evidence="2">
    <location>
        <position position="116"/>
    </location>
</feature>
<dbReference type="Proteomes" id="UP000886106">
    <property type="component" value="Unassembled WGS sequence"/>
</dbReference>
<gene>
    <name evidence="2" type="ORF">ENJ78_00785</name>
</gene>
<feature type="transmembrane region" description="Helical" evidence="1">
    <location>
        <begin position="39"/>
        <end position="61"/>
    </location>
</feature>
<reference evidence="2" key="1">
    <citation type="journal article" date="2020" name="mSystems">
        <title>Genome- and Community-Level Interaction Insights into Carbon Utilization and Element Cycling Functions of Hydrothermarchaeota in Hydrothermal Sediment.</title>
        <authorList>
            <person name="Zhou Z."/>
            <person name="Liu Y."/>
            <person name="Xu W."/>
            <person name="Pan J."/>
            <person name="Luo Z.H."/>
            <person name="Li M."/>
        </authorList>
    </citation>
    <scope>NUCLEOTIDE SEQUENCE [LARGE SCALE GENOMIC DNA]</scope>
    <source>
        <strain evidence="2">HyVt-517</strain>
    </source>
</reference>
<keyword evidence="1" id="KW-0472">Membrane</keyword>